<dbReference type="GO" id="GO:0035673">
    <property type="term" value="F:oligopeptide transmembrane transporter activity"/>
    <property type="evidence" value="ECO:0007669"/>
    <property type="project" value="InterPro"/>
</dbReference>
<protein>
    <recommendedName>
        <fullName evidence="13">Oligopeptide transporter 7</fullName>
    </recommendedName>
</protein>
<dbReference type="Pfam" id="PF03169">
    <property type="entry name" value="OPT"/>
    <property type="match status" value="1"/>
</dbReference>
<accession>A0A7N2M194</accession>
<sequence length="392" mass="43934">MNNTEEIKAPLIQNSRASNSESSTDTEKSPIEQVALTVPTTDDPSLPCFTFRTWILGSLACVVLSFLNQFFWYRKEPLSLTSISAQIAVVPLGHLMASTITERVFFKGRKFEFTLNPGPFNVKEHVLITIFANSGAGNVFSIYLVNAVKLFYKKELNFMVALVVVITSQVMGFGWAGLFRRYLVDPASMWWPQNLVQVSLFRALHEKEERPKGGLTQNQFFLIAFICSFAYYVFPGYLFPMLTSFSWICWIFPTSVLAQQLGSGLHGLGIGALGFDWSSVSSYLGSPLASPWFATANVAVGFALVMYVIIPIAYWLNIYKAKTFPIYSDELFTSTGQSYDVSAIIDPNFHIDIEAYNREGPLYMSTFFAITYGVDFACLAATIVHVFLFHGR</sequence>
<evidence type="ECO:0000256" key="4">
    <source>
        <dbReference type="ARBA" id="ARBA00022692"/>
    </source>
</evidence>
<dbReference type="InterPro" id="IPR004648">
    <property type="entry name" value="Oligpept_transpt"/>
</dbReference>
<keyword evidence="8 10" id="KW-0472">Membrane</keyword>
<feature type="transmembrane region" description="Helical" evidence="10">
    <location>
        <begin position="85"/>
        <end position="106"/>
    </location>
</feature>
<evidence type="ECO:0000256" key="2">
    <source>
        <dbReference type="ARBA" id="ARBA00005484"/>
    </source>
</evidence>
<feature type="region of interest" description="Disordered" evidence="9">
    <location>
        <begin position="1"/>
        <end position="31"/>
    </location>
</feature>
<dbReference type="OMA" id="NTSICSH"/>
<feature type="transmembrane region" description="Helical" evidence="10">
    <location>
        <begin position="158"/>
        <end position="179"/>
    </location>
</feature>
<evidence type="ECO:0000256" key="3">
    <source>
        <dbReference type="ARBA" id="ARBA00022448"/>
    </source>
</evidence>
<keyword evidence="12" id="KW-1185">Reference proteome</keyword>
<evidence type="ECO:0000256" key="5">
    <source>
        <dbReference type="ARBA" id="ARBA00022856"/>
    </source>
</evidence>
<evidence type="ECO:0000313" key="11">
    <source>
        <dbReference type="EnsemblPlants" id="QL06p050769:mrna"/>
    </source>
</evidence>
<evidence type="ECO:0000256" key="9">
    <source>
        <dbReference type="SAM" id="MobiDB-lite"/>
    </source>
</evidence>
<evidence type="ECO:0000256" key="1">
    <source>
        <dbReference type="ARBA" id="ARBA00004141"/>
    </source>
</evidence>
<dbReference type="GO" id="GO:0015031">
    <property type="term" value="P:protein transport"/>
    <property type="evidence" value="ECO:0007669"/>
    <property type="project" value="UniProtKB-KW"/>
</dbReference>
<dbReference type="PANTHER" id="PTHR22601">
    <property type="entry name" value="ISP4 LIKE PROTEIN"/>
    <property type="match status" value="1"/>
</dbReference>
<comment type="subcellular location">
    <subcellularLocation>
        <location evidence="1">Membrane</location>
        <topology evidence="1">Multi-pass membrane protein</topology>
    </subcellularLocation>
</comment>
<feature type="compositionally biased region" description="Polar residues" evidence="9">
    <location>
        <begin position="12"/>
        <end position="23"/>
    </location>
</feature>
<reference evidence="11 12" key="1">
    <citation type="journal article" date="2016" name="G3 (Bethesda)">
        <title>First Draft Assembly and Annotation of the Genome of a California Endemic Oak Quercus lobata Nee (Fagaceae).</title>
        <authorList>
            <person name="Sork V.L."/>
            <person name="Fitz-Gibbon S.T."/>
            <person name="Puiu D."/>
            <person name="Crepeau M."/>
            <person name="Gugger P.F."/>
            <person name="Sherman R."/>
            <person name="Stevens K."/>
            <person name="Langley C.H."/>
            <person name="Pellegrini M."/>
            <person name="Salzberg S.L."/>
        </authorList>
    </citation>
    <scope>NUCLEOTIDE SEQUENCE [LARGE SCALE GENOMIC DNA]</scope>
    <source>
        <strain evidence="11 12">cv. SW786</strain>
    </source>
</reference>
<dbReference type="GO" id="GO:0016020">
    <property type="term" value="C:membrane"/>
    <property type="evidence" value="ECO:0007669"/>
    <property type="project" value="UniProtKB-SubCell"/>
</dbReference>
<dbReference type="InterPro" id="IPR004813">
    <property type="entry name" value="OPT"/>
</dbReference>
<evidence type="ECO:0000256" key="10">
    <source>
        <dbReference type="SAM" id="Phobius"/>
    </source>
</evidence>
<feature type="transmembrane region" description="Helical" evidence="10">
    <location>
        <begin position="54"/>
        <end position="73"/>
    </location>
</feature>
<keyword evidence="7 10" id="KW-1133">Transmembrane helix</keyword>
<feature type="transmembrane region" description="Helical" evidence="10">
    <location>
        <begin position="126"/>
        <end position="146"/>
    </location>
</feature>
<dbReference type="AlphaFoldDB" id="A0A7N2M194"/>
<organism evidence="11 12">
    <name type="scientific">Quercus lobata</name>
    <name type="common">Valley oak</name>
    <dbReference type="NCBI Taxonomy" id="97700"/>
    <lineage>
        <taxon>Eukaryota</taxon>
        <taxon>Viridiplantae</taxon>
        <taxon>Streptophyta</taxon>
        <taxon>Embryophyta</taxon>
        <taxon>Tracheophyta</taxon>
        <taxon>Spermatophyta</taxon>
        <taxon>Magnoliopsida</taxon>
        <taxon>eudicotyledons</taxon>
        <taxon>Gunneridae</taxon>
        <taxon>Pentapetalae</taxon>
        <taxon>rosids</taxon>
        <taxon>fabids</taxon>
        <taxon>Fagales</taxon>
        <taxon>Fagaceae</taxon>
        <taxon>Quercus</taxon>
    </lineage>
</organism>
<keyword evidence="5" id="KW-0571">Peptide transport</keyword>
<keyword evidence="6" id="KW-0653">Protein transport</keyword>
<comment type="similarity">
    <text evidence="2">Belongs to the oligopeptide OPT transporter (TC 2.A.67.1) family.</text>
</comment>
<evidence type="ECO:0000313" key="12">
    <source>
        <dbReference type="Proteomes" id="UP000594261"/>
    </source>
</evidence>
<evidence type="ECO:0000256" key="6">
    <source>
        <dbReference type="ARBA" id="ARBA00022927"/>
    </source>
</evidence>
<keyword evidence="3" id="KW-0813">Transport</keyword>
<evidence type="ECO:0008006" key="13">
    <source>
        <dbReference type="Google" id="ProtNLM"/>
    </source>
</evidence>
<reference evidence="11" key="2">
    <citation type="submission" date="2021-01" db="UniProtKB">
        <authorList>
            <consortium name="EnsemblPlants"/>
        </authorList>
    </citation>
    <scope>IDENTIFICATION</scope>
</reference>
<dbReference type="NCBIfam" id="TIGR00728">
    <property type="entry name" value="OPT_sfam"/>
    <property type="match status" value="1"/>
</dbReference>
<dbReference type="EnsemblPlants" id="QL06p050769:mrna">
    <property type="protein sequence ID" value="QL06p050769:mrna"/>
    <property type="gene ID" value="QL06p050769"/>
</dbReference>
<dbReference type="InParanoid" id="A0A7N2M194"/>
<feature type="transmembrane region" description="Helical" evidence="10">
    <location>
        <begin position="292"/>
        <end position="316"/>
    </location>
</feature>
<proteinExistence type="inferred from homology"/>
<evidence type="ECO:0000256" key="8">
    <source>
        <dbReference type="ARBA" id="ARBA00023136"/>
    </source>
</evidence>
<name>A0A7N2M194_QUELO</name>
<feature type="transmembrane region" description="Helical" evidence="10">
    <location>
        <begin position="220"/>
        <end position="240"/>
    </location>
</feature>
<evidence type="ECO:0000256" key="7">
    <source>
        <dbReference type="ARBA" id="ARBA00022989"/>
    </source>
</evidence>
<feature type="transmembrane region" description="Helical" evidence="10">
    <location>
        <begin position="367"/>
        <end position="389"/>
    </location>
</feature>
<dbReference type="Gramene" id="QL06p050769:mrna">
    <property type="protein sequence ID" value="QL06p050769:mrna"/>
    <property type="gene ID" value="QL06p050769"/>
</dbReference>
<dbReference type="EMBL" id="LRBV02000006">
    <property type="status" value="NOT_ANNOTATED_CDS"/>
    <property type="molecule type" value="Genomic_DNA"/>
</dbReference>
<dbReference type="Proteomes" id="UP000594261">
    <property type="component" value="Chromosome 6"/>
</dbReference>
<keyword evidence="4 10" id="KW-0812">Transmembrane</keyword>